<feature type="compositionally biased region" description="Basic and acidic residues" evidence="3">
    <location>
        <begin position="646"/>
        <end position="668"/>
    </location>
</feature>
<dbReference type="Proteomes" id="UP000694569">
    <property type="component" value="Unplaced"/>
</dbReference>
<reference evidence="6" key="1">
    <citation type="submission" date="2025-08" db="UniProtKB">
        <authorList>
            <consortium name="Ensembl"/>
        </authorList>
    </citation>
    <scope>IDENTIFICATION</scope>
</reference>
<sequence length="1071" mass="125550">MLSIGNAKYINLALKSTSSKSANISVRIVIVPIVFFFKKRQFMVFREKKKFKCTFIVWPVLALCMQWSPDHMSMAVGNACKSHVNARVISQRPLESQMVQNLGNNLVSSSDSEEPWEERYEKMWVDNEKKEVKTHFKEVTAELKHKFGEITETKKKENIMSCDNLTNSKNTAHGGDLEDTPDSLLPQDNVDQGLDIAVFEETQMGPTPPNDQNTSSVPIVQVDANLHGCTSVSLDGRMDNVLVRSKDVNFNGSVQKHSDLRPPEQNEHDISRAPLQSPIVSPPSDLNKQVLDKQLKQDMQRFKNEVGMLQSVFLDLVKGNGQLQDEVVDCQTPIFFCVVSFHLNVHLFPICSLNLIKIEDIIRQYERSLQKETGRYALLADKVKSMETDHKDLQQLAERNRELTSRLEHQKVEWESDLNHLRFMLKQEEEKRKSAEMLYDKGRDQLRKKEDQCCKEMEEKQQLEMALRNMEREVRSLSNNVKKERHEAQRLLSQERNARALQEDFLNNLRRKNEEEEAARIIMTKTPAESSEREKDLLQRNRTLQDEITLSRQELEKVQRLNEEEKRQYAEDIDMLKERVDDLKRDLKVNEESLTQNLIQYNGQLNALRTEATIFCTKLEHEKQAKERLETELESLRSRLTSVLQELEKSQTSKTDTERSLQRERDEWMRSKDKLSYDLANSQENNKNLSQQLGKAEAKCNDLECELHRKGLSLQERVVLVESMQRELTQAQCRIKELESTLTLEKDQFNKSTIKQESAQERLAQVQNENLQLRQQLDDLQSKGVIKDKAVSDVQDRFTDIFGKLRSDTERQVFLVEERNKDLINKSNELREQIYRLETDKLSITLERESMRHKQLESRNRELQDELYSMALSHKKQERHEKGRRHLEDEVTDLKRHLDSSKMDQSTMESFKREIEEKGRQEVRQKLEDVNLFLQVSAAQDSLEQIRAATDASLRSQLESRIQDLETELHKIKSAQKESECQKESSQTELDRFKELYAEEMKMRKSLAGKLERCVRVRCTCRRTYRNTTCSYRWRLSLRHLYSSHAEHQHRLFHQRNKREPPGSTTVRQTI</sequence>
<feature type="region of interest" description="Disordered" evidence="3">
    <location>
        <begin position="253"/>
        <end position="283"/>
    </location>
</feature>
<keyword evidence="1 2" id="KW-0175">Coiled coil</keyword>
<dbReference type="PANTHER" id="PTHR24147:SF53">
    <property type="entry name" value="ANKYRIN REPEAT DOMAIN 26"/>
    <property type="match status" value="1"/>
</dbReference>
<keyword evidence="7" id="KW-1185">Reference proteome</keyword>
<protein>
    <recommendedName>
        <fullName evidence="8">CCDC144C-like coiled-coil domain-containing protein</fullName>
    </recommendedName>
</protein>
<dbReference type="Pfam" id="PF14915">
    <property type="entry name" value="CCDC144C"/>
    <property type="match status" value="1"/>
</dbReference>
<evidence type="ECO:0000256" key="2">
    <source>
        <dbReference type="SAM" id="Coils"/>
    </source>
</evidence>
<dbReference type="Ensembl" id="ENSLLET00000015852.1">
    <property type="protein sequence ID" value="ENSLLEP00000015267.1"/>
    <property type="gene ID" value="ENSLLEG00000009520.1"/>
</dbReference>
<feature type="domain" description="CCDC144C-like coiled-coil" evidence="5">
    <location>
        <begin position="423"/>
        <end position="902"/>
    </location>
</feature>
<evidence type="ECO:0000256" key="1">
    <source>
        <dbReference type="ARBA" id="ARBA00023054"/>
    </source>
</evidence>
<feature type="coiled-coil region" evidence="2">
    <location>
        <begin position="955"/>
        <end position="982"/>
    </location>
</feature>
<feature type="coiled-coil region" evidence="2">
    <location>
        <begin position="393"/>
        <end position="498"/>
    </location>
</feature>
<evidence type="ECO:0000313" key="7">
    <source>
        <dbReference type="Proteomes" id="UP000694569"/>
    </source>
</evidence>
<dbReference type="GeneTree" id="ENSGT00940000163982"/>
<accession>A0A8C5MJL9</accession>
<dbReference type="Pfam" id="PF12001">
    <property type="entry name" value="DUF3496"/>
    <property type="match status" value="1"/>
</dbReference>
<dbReference type="InterPro" id="IPR050657">
    <property type="entry name" value="Ankyrin_repeat_domain"/>
</dbReference>
<evidence type="ECO:0000256" key="3">
    <source>
        <dbReference type="SAM" id="MobiDB-lite"/>
    </source>
</evidence>
<organism evidence="6 7">
    <name type="scientific">Leptobrachium leishanense</name>
    <name type="common">Leishan spiny toad</name>
    <dbReference type="NCBI Taxonomy" id="445787"/>
    <lineage>
        <taxon>Eukaryota</taxon>
        <taxon>Metazoa</taxon>
        <taxon>Chordata</taxon>
        <taxon>Craniata</taxon>
        <taxon>Vertebrata</taxon>
        <taxon>Euteleostomi</taxon>
        <taxon>Amphibia</taxon>
        <taxon>Batrachia</taxon>
        <taxon>Anura</taxon>
        <taxon>Pelobatoidea</taxon>
        <taxon>Megophryidae</taxon>
        <taxon>Leptobrachium</taxon>
    </lineage>
</organism>
<feature type="compositionally biased region" description="Basic and acidic residues" evidence="3">
    <location>
        <begin position="256"/>
        <end position="271"/>
    </location>
</feature>
<dbReference type="InterPro" id="IPR039497">
    <property type="entry name" value="CC144C-like_CC_dom"/>
</dbReference>
<dbReference type="OrthoDB" id="366390at2759"/>
<dbReference type="InterPro" id="IPR021885">
    <property type="entry name" value="DUF3496"/>
</dbReference>
<dbReference type="SUPFAM" id="SSF57997">
    <property type="entry name" value="Tropomyosin"/>
    <property type="match status" value="1"/>
</dbReference>
<name>A0A8C5MJL9_9ANUR</name>
<dbReference type="AlphaFoldDB" id="A0A8C5MJL9"/>
<reference evidence="6" key="2">
    <citation type="submission" date="2025-09" db="UniProtKB">
        <authorList>
            <consortium name="Ensembl"/>
        </authorList>
    </citation>
    <scope>IDENTIFICATION</scope>
</reference>
<feature type="region of interest" description="Disordered" evidence="3">
    <location>
        <begin position="1050"/>
        <end position="1071"/>
    </location>
</feature>
<proteinExistence type="predicted"/>
<evidence type="ECO:0008006" key="8">
    <source>
        <dbReference type="Google" id="ProtNLM"/>
    </source>
</evidence>
<feature type="region of interest" description="Disordered" evidence="3">
    <location>
        <begin position="644"/>
        <end position="668"/>
    </location>
</feature>
<evidence type="ECO:0000259" key="5">
    <source>
        <dbReference type="Pfam" id="PF14915"/>
    </source>
</evidence>
<evidence type="ECO:0000313" key="6">
    <source>
        <dbReference type="Ensembl" id="ENSLLEP00000015267.1"/>
    </source>
</evidence>
<feature type="domain" description="DUF3496" evidence="4">
    <location>
        <begin position="955"/>
        <end position="1013"/>
    </location>
</feature>
<dbReference type="PANTHER" id="PTHR24147">
    <property type="entry name" value="ANKYRIN REPEAT DOMAIN 36-RELATED"/>
    <property type="match status" value="1"/>
</dbReference>
<evidence type="ECO:0000259" key="4">
    <source>
        <dbReference type="Pfam" id="PF12001"/>
    </source>
</evidence>
<feature type="coiled-coil region" evidence="2">
    <location>
        <begin position="820"/>
        <end position="904"/>
    </location>
</feature>